<comment type="similarity">
    <text evidence="1">Belongs to the GMC oxidoreductase family.</text>
</comment>
<dbReference type="Gene3D" id="3.30.560.10">
    <property type="entry name" value="Glucose Oxidase, domain 3"/>
    <property type="match status" value="1"/>
</dbReference>
<dbReference type="Pfam" id="PF05199">
    <property type="entry name" value="GMC_oxred_C"/>
    <property type="match status" value="1"/>
</dbReference>
<dbReference type="SUPFAM" id="SSF54373">
    <property type="entry name" value="FAD-linked reductases, C-terminal domain"/>
    <property type="match status" value="1"/>
</dbReference>
<dbReference type="PANTHER" id="PTHR11552:SF80">
    <property type="entry name" value="GMC OXIDOREDUCTASE"/>
    <property type="match status" value="1"/>
</dbReference>
<name>A0A9N9Q8M8_9HELO</name>
<dbReference type="AlphaFoldDB" id="A0A9N9Q8M8"/>
<dbReference type="OrthoDB" id="269227at2759"/>
<accession>A0A9N9Q8M8</accession>
<dbReference type="PIRSF" id="PIRSF000137">
    <property type="entry name" value="Alcohol_oxidase"/>
    <property type="match status" value="1"/>
</dbReference>
<dbReference type="GO" id="GO:0016614">
    <property type="term" value="F:oxidoreductase activity, acting on CH-OH group of donors"/>
    <property type="evidence" value="ECO:0007669"/>
    <property type="project" value="InterPro"/>
</dbReference>
<feature type="domain" description="Glucose-methanol-choline oxidoreductase N-terminal" evidence="4">
    <location>
        <begin position="344"/>
        <end position="358"/>
    </location>
</feature>
<dbReference type="Proteomes" id="UP000701801">
    <property type="component" value="Unassembled WGS sequence"/>
</dbReference>
<keyword evidence="2" id="KW-0285">Flavoprotein</keyword>
<protein>
    <recommendedName>
        <fullName evidence="4">Glucose-methanol-choline oxidoreductase N-terminal domain-containing protein</fullName>
    </recommendedName>
</protein>
<dbReference type="GO" id="GO:0050660">
    <property type="term" value="F:flavin adenine dinucleotide binding"/>
    <property type="evidence" value="ECO:0007669"/>
    <property type="project" value="InterPro"/>
</dbReference>
<feature type="binding site" evidence="2">
    <location>
        <position position="289"/>
    </location>
    <ligand>
        <name>FAD</name>
        <dbReference type="ChEBI" id="CHEBI:57692"/>
    </ligand>
</feature>
<dbReference type="EMBL" id="CAJVRM010000296">
    <property type="protein sequence ID" value="CAG8979169.1"/>
    <property type="molecule type" value="Genomic_DNA"/>
</dbReference>
<dbReference type="InterPro" id="IPR007867">
    <property type="entry name" value="GMC_OxRtase_C"/>
</dbReference>
<comment type="caution">
    <text evidence="5">The sequence shown here is derived from an EMBL/GenBank/DDBJ whole genome shotgun (WGS) entry which is preliminary data.</text>
</comment>
<dbReference type="InterPro" id="IPR012132">
    <property type="entry name" value="GMC_OxRdtase"/>
</dbReference>
<keyword evidence="6" id="KW-1185">Reference proteome</keyword>
<dbReference type="Pfam" id="PF00732">
    <property type="entry name" value="GMC_oxred_N"/>
    <property type="match status" value="1"/>
</dbReference>
<dbReference type="PANTHER" id="PTHR11552">
    <property type="entry name" value="GLUCOSE-METHANOL-CHOLINE GMC OXIDOREDUCTASE"/>
    <property type="match status" value="1"/>
</dbReference>
<evidence type="ECO:0000313" key="5">
    <source>
        <dbReference type="EMBL" id="CAG8979169.1"/>
    </source>
</evidence>
<sequence length="598" mass="65650">MKIFNLLPAFVLPLLTQAQDSTYEYVIVGSGPGGGPLAANLARAGHSVLLLDAGDDQSDNPNITSTWNFINAYEAPNTRWDFWVAHSDDEEKEKEYLHTTWRKTDGSFYVGLDPPEGAERLGVWYPRAGMLGGCAMNNGANIAMPATAEWKYIADITGDDSWLEENMRQYLVKLESCNYVPNGSTSTHGFNGWLQTSQATNAWASDLTSDSFVIASLVANATGSGDAALSELVKRDMNAADPDRDQRLGIFGPLTHDKNGIRSSPAYYIRETLADAQKFPLTVQLNTFVTKIIFNTTDPNAPVATGAEFVQGPHLYSADPFYNSSETGVPGKVFASKEVIIAGGAFNSPQILKLSGIGPAAELEKFNIPVIKDLPGVGANLQDNYEGGIMGQYEKPITGGPFFDVMLKTALAKIRNIYFFCGVFSFEGFWPEFPTQYVNEFLCAMVHMNPKNINGRVLLKSSDPRETPEINLGFFSKGDDEDLNEMYEAAKWMRPYFNSVPNNKFTELHPCTHENCTVADQKEFLRDQIFSHHVSSSCAIGADNDPFAVLDSNFRVRGVKNLRVVDASAFPKVPGAFPVLPTMVISEKAADVILRGVE</sequence>
<reference evidence="5" key="1">
    <citation type="submission" date="2021-07" db="EMBL/GenBank/DDBJ databases">
        <authorList>
            <person name="Durling M."/>
        </authorList>
    </citation>
    <scope>NUCLEOTIDE SEQUENCE</scope>
</reference>
<dbReference type="Gene3D" id="3.50.50.60">
    <property type="entry name" value="FAD/NAD(P)-binding domain"/>
    <property type="match status" value="2"/>
</dbReference>
<organism evidence="5 6">
    <name type="scientific">Hymenoscyphus albidus</name>
    <dbReference type="NCBI Taxonomy" id="595503"/>
    <lineage>
        <taxon>Eukaryota</taxon>
        <taxon>Fungi</taxon>
        <taxon>Dikarya</taxon>
        <taxon>Ascomycota</taxon>
        <taxon>Pezizomycotina</taxon>
        <taxon>Leotiomycetes</taxon>
        <taxon>Helotiales</taxon>
        <taxon>Helotiaceae</taxon>
        <taxon>Hymenoscyphus</taxon>
    </lineage>
</organism>
<evidence type="ECO:0000256" key="2">
    <source>
        <dbReference type="PIRSR" id="PIRSR000137-2"/>
    </source>
</evidence>
<comment type="cofactor">
    <cofactor evidence="2">
        <name>FAD</name>
        <dbReference type="ChEBI" id="CHEBI:57692"/>
    </cofactor>
</comment>
<proteinExistence type="inferred from homology"/>
<dbReference type="PROSITE" id="PS00624">
    <property type="entry name" value="GMC_OXRED_2"/>
    <property type="match status" value="1"/>
</dbReference>
<evidence type="ECO:0000256" key="3">
    <source>
        <dbReference type="SAM" id="SignalP"/>
    </source>
</evidence>
<dbReference type="SUPFAM" id="SSF51905">
    <property type="entry name" value="FAD/NAD(P)-binding domain"/>
    <property type="match status" value="1"/>
</dbReference>
<keyword evidence="2" id="KW-0274">FAD</keyword>
<evidence type="ECO:0000259" key="4">
    <source>
        <dbReference type="PROSITE" id="PS00624"/>
    </source>
</evidence>
<dbReference type="InterPro" id="IPR000172">
    <property type="entry name" value="GMC_OxRdtase_N"/>
</dbReference>
<keyword evidence="3" id="KW-0732">Signal</keyword>
<gene>
    <name evidence="5" type="ORF">HYALB_00000303</name>
</gene>
<evidence type="ECO:0000313" key="6">
    <source>
        <dbReference type="Proteomes" id="UP000701801"/>
    </source>
</evidence>
<feature type="signal peptide" evidence="3">
    <location>
        <begin position="1"/>
        <end position="18"/>
    </location>
</feature>
<evidence type="ECO:0000256" key="1">
    <source>
        <dbReference type="ARBA" id="ARBA00010790"/>
    </source>
</evidence>
<dbReference type="InterPro" id="IPR036188">
    <property type="entry name" value="FAD/NAD-bd_sf"/>
</dbReference>
<feature type="chain" id="PRO_5040136420" description="Glucose-methanol-choline oxidoreductase N-terminal domain-containing protein" evidence="3">
    <location>
        <begin position="19"/>
        <end position="598"/>
    </location>
</feature>